<gene>
    <name evidence="2" type="ORF">GGX14DRAFT_608302</name>
</gene>
<dbReference type="EMBL" id="JARJCW010000017">
    <property type="protein sequence ID" value="KAJ7215422.1"/>
    <property type="molecule type" value="Genomic_DNA"/>
</dbReference>
<evidence type="ECO:0000313" key="3">
    <source>
        <dbReference type="Proteomes" id="UP001219525"/>
    </source>
</evidence>
<organism evidence="2 3">
    <name type="scientific">Mycena pura</name>
    <dbReference type="NCBI Taxonomy" id="153505"/>
    <lineage>
        <taxon>Eukaryota</taxon>
        <taxon>Fungi</taxon>
        <taxon>Dikarya</taxon>
        <taxon>Basidiomycota</taxon>
        <taxon>Agaricomycotina</taxon>
        <taxon>Agaricomycetes</taxon>
        <taxon>Agaricomycetidae</taxon>
        <taxon>Agaricales</taxon>
        <taxon>Marasmiineae</taxon>
        <taxon>Mycenaceae</taxon>
        <taxon>Mycena</taxon>
    </lineage>
</organism>
<name>A0AAD6VNT1_9AGAR</name>
<reference evidence="2" key="1">
    <citation type="submission" date="2023-03" db="EMBL/GenBank/DDBJ databases">
        <title>Massive genome expansion in bonnet fungi (Mycena s.s.) driven by repeated elements and novel gene families across ecological guilds.</title>
        <authorList>
            <consortium name="Lawrence Berkeley National Laboratory"/>
            <person name="Harder C.B."/>
            <person name="Miyauchi S."/>
            <person name="Viragh M."/>
            <person name="Kuo A."/>
            <person name="Thoen E."/>
            <person name="Andreopoulos B."/>
            <person name="Lu D."/>
            <person name="Skrede I."/>
            <person name="Drula E."/>
            <person name="Henrissat B."/>
            <person name="Morin E."/>
            <person name="Kohler A."/>
            <person name="Barry K."/>
            <person name="LaButti K."/>
            <person name="Morin E."/>
            <person name="Salamov A."/>
            <person name="Lipzen A."/>
            <person name="Mereny Z."/>
            <person name="Hegedus B."/>
            <person name="Baldrian P."/>
            <person name="Stursova M."/>
            <person name="Weitz H."/>
            <person name="Taylor A."/>
            <person name="Grigoriev I.V."/>
            <person name="Nagy L.G."/>
            <person name="Martin F."/>
            <person name="Kauserud H."/>
        </authorList>
    </citation>
    <scope>NUCLEOTIDE SEQUENCE</scope>
    <source>
        <strain evidence="2">9144</strain>
    </source>
</reference>
<protein>
    <submittedName>
        <fullName evidence="2">Uncharacterized protein</fullName>
    </submittedName>
</protein>
<accession>A0AAD6VNT1</accession>
<dbReference type="AlphaFoldDB" id="A0AAD6VNT1"/>
<dbReference type="Proteomes" id="UP001219525">
    <property type="component" value="Unassembled WGS sequence"/>
</dbReference>
<sequence length="153" mass="16718">MAYLSIDGSGTIDGLTWQATVSSRRAAQNQPSSTATPSSSPRTRLNSSTRPSPPPRASATSSTSYTWKQYLYASTGTGTSFFYLMQLFDDTAGEPVMTLDAVSGTVTIHDFVHGDGEASCGAKACPTTDIANYYETTTTYYLRKNWFIWKRHV</sequence>
<evidence type="ECO:0000313" key="2">
    <source>
        <dbReference type="EMBL" id="KAJ7215422.1"/>
    </source>
</evidence>
<evidence type="ECO:0000256" key="1">
    <source>
        <dbReference type="SAM" id="MobiDB-lite"/>
    </source>
</evidence>
<comment type="caution">
    <text evidence="2">The sequence shown here is derived from an EMBL/GenBank/DDBJ whole genome shotgun (WGS) entry which is preliminary data.</text>
</comment>
<feature type="compositionally biased region" description="Low complexity" evidence="1">
    <location>
        <begin position="31"/>
        <end position="50"/>
    </location>
</feature>
<proteinExistence type="predicted"/>
<feature type="region of interest" description="Disordered" evidence="1">
    <location>
        <begin position="22"/>
        <end position="62"/>
    </location>
</feature>
<keyword evidence="3" id="KW-1185">Reference proteome</keyword>